<keyword evidence="7" id="KW-1185">Reference proteome</keyword>
<dbReference type="PROSITE" id="PS00440">
    <property type="entry name" value="ACYLTRANSF_C_2"/>
    <property type="match status" value="1"/>
</dbReference>
<feature type="domain" description="Choline/carnitine acyltransferase" evidence="6">
    <location>
        <begin position="41"/>
        <end position="621"/>
    </location>
</feature>
<evidence type="ECO:0000256" key="2">
    <source>
        <dbReference type="ARBA" id="ARBA00022679"/>
    </source>
</evidence>
<dbReference type="Proteomes" id="UP000887575">
    <property type="component" value="Unassembled WGS sequence"/>
</dbReference>
<comment type="similarity">
    <text evidence="1 5">Belongs to the carnitine/choline acetyltransferase family.</text>
</comment>
<dbReference type="PANTHER" id="PTHR22589">
    <property type="entry name" value="CARNITINE O-ACYLTRANSFERASE"/>
    <property type="match status" value="1"/>
</dbReference>
<evidence type="ECO:0000259" key="6">
    <source>
        <dbReference type="Pfam" id="PF00755"/>
    </source>
</evidence>
<sequence>MVALRKLSTNVQLSLRTLPIVQTRMVASDQGKTRYIGQPKLPAPDPSLTLKKYFDYGLAISKQTRTGEHREKAAEQDVQQIINNFRDNEMPKLQKLLENRAEKLNNWLTPWWLDVAYLAARTPLPVVTSPGVLFPQWPSPSKDPLEAQIHHATTITMGALQFYHDVTKELLPQDTAGKEYMDMSQYKFLFGTSRLPRIGNDLIRYGTENKNPNKHIVLMRNGHAVVVPVITQHTSLRDFQAIQKAIREAVSVTDTRNINQLGIVSGGERDQWAKVYKNLESNITNARSLRLIEEALFIVCIDQPTKPLAGYTEKDEQARSTLHGSGSKANSGNRWFDKTIQFIIGQNGFCGMTYEHTPAEGPPVARLMDFICDKVNDASWQSHGDSESIKVEKLEFELDDSVKDSIARNAKEMDSVVDDLEVSTYTFKDFGKNFPKKAKISPDSFIQMAFQLAYYRLHHKVPPTYETATLRLFSEGRTENIRLPNRKSRDMCEMLSNKKAAHNDMYKALREATESHQSLAKECMSNKGMDRHLLAWKLLAAENELPLPSIFKNDIYKEMMHFRVSTSQVPTKNFIQMCFGPAEADCYGICYNPQERELHFAISAFNRDKSTSAKRFAEALGQALRDFKSLCEPYLANPEKKEKSRL</sequence>
<evidence type="ECO:0000256" key="1">
    <source>
        <dbReference type="ARBA" id="ARBA00005232"/>
    </source>
</evidence>
<dbReference type="InterPro" id="IPR023213">
    <property type="entry name" value="CAT-like_dom_sf"/>
</dbReference>
<dbReference type="InterPro" id="IPR000542">
    <property type="entry name" value="Carn_acyl_trans"/>
</dbReference>
<dbReference type="GO" id="GO:0004092">
    <property type="term" value="F:carnitine O-acetyltransferase activity"/>
    <property type="evidence" value="ECO:0007669"/>
    <property type="project" value="TreeGrafter"/>
</dbReference>
<evidence type="ECO:0000313" key="7">
    <source>
        <dbReference type="Proteomes" id="UP000887575"/>
    </source>
</evidence>
<dbReference type="Pfam" id="PF00755">
    <property type="entry name" value="Carn_acyltransf"/>
    <property type="match status" value="1"/>
</dbReference>
<dbReference type="Gene3D" id="3.30.559.70">
    <property type="entry name" value="Choline/Carnitine o-acyltransferase, domain 2"/>
    <property type="match status" value="1"/>
</dbReference>
<keyword evidence="3 5" id="KW-0012">Acyltransferase</keyword>
<dbReference type="InterPro" id="IPR042231">
    <property type="entry name" value="Cho/carn_acyl_trans_2"/>
</dbReference>
<protein>
    <submittedName>
        <fullName evidence="8">Choline/carnitine acyltransferase domain-containing protein</fullName>
    </submittedName>
</protein>
<dbReference type="GO" id="GO:0005777">
    <property type="term" value="C:peroxisome"/>
    <property type="evidence" value="ECO:0007669"/>
    <property type="project" value="TreeGrafter"/>
</dbReference>
<accession>A0AAF3FQ59</accession>
<evidence type="ECO:0000313" key="8">
    <source>
        <dbReference type="WBParaSite" id="MBELARI_LOCUS7787"/>
    </source>
</evidence>
<feature type="active site" description="Proton acceptor" evidence="4">
    <location>
        <position position="356"/>
    </location>
</feature>
<keyword evidence="2 5" id="KW-0808">Transferase</keyword>
<dbReference type="Gene3D" id="3.30.559.10">
    <property type="entry name" value="Chloramphenicol acetyltransferase-like domain"/>
    <property type="match status" value="1"/>
</dbReference>
<proteinExistence type="inferred from homology"/>
<dbReference type="WBParaSite" id="MBELARI_LOCUS7787">
    <property type="protein sequence ID" value="MBELARI_LOCUS7787"/>
    <property type="gene ID" value="MBELARI_LOCUS7787"/>
</dbReference>
<dbReference type="AlphaFoldDB" id="A0AAF3FQ59"/>
<dbReference type="InterPro" id="IPR039551">
    <property type="entry name" value="Cho/carn_acyl_trans"/>
</dbReference>
<evidence type="ECO:0000256" key="4">
    <source>
        <dbReference type="PIRSR" id="PIRSR600542-1"/>
    </source>
</evidence>
<dbReference type="PANTHER" id="PTHR22589:SF103">
    <property type="entry name" value="CARNITINE O-ACETYL-TRANSFERASE, ISOFORM A-RELATED"/>
    <property type="match status" value="1"/>
</dbReference>
<evidence type="ECO:0000256" key="3">
    <source>
        <dbReference type="ARBA" id="ARBA00023315"/>
    </source>
</evidence>
<dbReference type="SUPFAM" id="SSF52777">
    <property type="entry name" value="CoA-dependent acyltransferases"/>
    <property type="match status" value="2"/>
</dbReference>
<dbReference type="GO" id="GO:0019254">
    <property type="term" value="P:carnitine metabolic process, CoA-linked"/>
    <property type="evidence" value="ECO:0007669"/>
    <property type="project" value="TreeGrafter"/>
</dbReference>
<reference evidence="8" key="1">
    <citation type="submission" date="2024-02" db="UniProtKB">
        <authorList>
            <consortium name="WormBaseParasite"/>
        </authorList>
    </citation>
    <scope>IDENTIFICATION</scope>
</reference>
<organism evidence="7 8">
    <name type="scientific">Mesorhabditis belari</name>
    <dbReference type="NCBI Taxonomy" id="2138241"/>
    <lineage>
        <taxon>Eukaryota</taxon>
        <taxon>Metazoa</taxon>
        <taxon>Ecdysozoa</taxon>
        <taxon>Nematoda</taxon>
        <taxon>Chromadorea</taxon>
        <taxon>Rhabditida</taxon>
        <taxon>Rhabditina</taxon>
        <taxon>Rhabditomorpha</taxon>
        <taxon>Rhabditoidea</taxon>
        <taxon>Rhabditidae</taxon>
        <taxon>Mesorhabditinae</taxon>
        <taxon>Mesorhabditis</taxon>
    </lineage>
</organism>
<evidence type="ECO:0000256" key="5">
    <source>
        <dbReference type="RuleBase" id="RU003801"/>
    </source>
</evidence>
<name>A0AAF3FQ59_9BILA</name>